<accession>A0A398DG50</accession>
<dbReference type="InterPro" id="IPR007627">
    <property type="entry name" value="RNA_pol_sigma70_r2"/>
</dbReference>
<dbReference type="CDD" id="cd06171">
    <property type="entry name" value="Sigma70_r4"/>
    <property type="match status" value="1"/>
</dbReference>
<dbReference type="InterPro" id="IPR013249">
    <property type="entry name" value="RNA_pol_sigma70_r4_t2"/>
</dbReference>
<evidence type="ECO:0000256" key="2">
    <source>
        <dbReference type="ARBA" id="ARBA00023015"/>
    </source>
</evidence>
<evidence type="ECO:0000313" key="9">
    <source>
        <dbReference type="EMBL" id="RIE14616.1"/>
    </source>
</evidence>
<evidence type="ECO:0000313" key="8">
    <source>
        <dbReference type="EMBL" id="RIE12876.1"/>
    </source>
</evidence>
<gene>
    <name evidence="8" type="ORF">SMC2_06440</name>
    <name evidence="9" type="ORF">SMC3_01730</name>
</gene>
<feature type="domain" description="RNA polymerase sigma-70 region 2" evidence="6">
    <location>
        <begin position="23"/>
        <end position="88"/>
    </location>
</feature>
<protein>
    <submittedName>
        <fullName evidence="9">Sigma-70 family RNA polymerase sigma factor</fullName>
    </submittedName>
</protein>
<evidence type="ECO:0000256" key="3">
    <source>
        <dbReference type="ARBA" id="ARBA00023082"/>
    </source>
</evidence>
<comment type="similarity">
    <text evidence="1">Belongs to the sigma-70 factor family. ECF subfamily.</text>
</comment>
<dbReference type="EMBL" id="QXIW01000010">
    <property type="protein sequence ID" value="RIE14616.1"/>
    <property type="molecule type" value="Genomic_DNA"/>
</dbReference>
<evidence type="ECO:0000256" key="1">
    <source>
        <dbReference type="ARBA" id="ARBA00010641"/>
    </source>
</evidence>
<dbReference type="Proteomes" id="UP000266042">
    <property type="component" value="Unassembled WGS sequence"/>
</dbReference>
<dbReference type="SUPFAM" id="SSF88946">
    <property type="entry name" value="Sigma2 domain of RNA polymerase sigma factors"/>
    <property type="match status" value="1"/>
</dbReference>
<dbReference type="SUPFAM" id="SSF88659">
    <property type="entry name" value="Sigma3 and sigma4 domains of RNA polymerase sigma factors"/>
    <property type="match status" value="1"/>
</dbReference>
<proteinExistence type="inferred from homology"/>
<dbReference type="InterPro" id="IPR014284">
    <property type="entry name" value="RNA_pol_sigma-70_dom"/>
</dbReference>
<dbReference type="Gene3D" id="1.10.10.10">
    <property type="entry name" value="Winged helix-like DNA-binding domain superfamily/Winged helix DNA-binding domain"/>
    <property type="match status" value="1"/>
</dbReference>
<dbReference type="EMBL" id="QXIX01000050">
    <property type="protein sequence ID" value="RIE12876.1"/>
    <property type="molecule type" value="Genomic_DNA"/>
</dbReference>
<dbReference type="RefSeq" id="WP_119086975.1">
    <property type="nucleotide sequence ID" value="NZ_QXIV01000009.1"/>
</dbReference>
<name>A0A398DG50_9BACT</name>
<dbReference type="NCBIfam" id="TIGR02937">
    <property type="entry name" value="sigma70-ECF"/>
    <property type="match status" value="1"/>
</dbReference>
<sequence>MDDELRTVVTRVHSGEEAAFDDLYHLTVRQLYKTLYTYLMTREDVEDVVQEAYLKLYQVRRKLDDTRSVPVYLRMIAINCARRKFRRSHAVRAPIEEEDVLGTEIVKDVVREALQQLSPADRLVMGLFYGDQTSIQDICRMTGEKEGTVKSRLSRARERLREVIDHGT</sequence>
<dbReference type="PANTHER" id="PTHR43133">
    <property type="entry name" value="RNA POLYMERASE ECF-TYPE SIGMA FACTO"/>
    <property type="match status" value="1"/>
</dbReference>
<dbReference type="PANTHER" id="PTHR43133:SF8">
    <property type="entry name" value="RNA POLYMERASE SIGMA FACTOR HI_1459-RELATED"/>
    <property type="match status" value="1"/>
</dbReference>
<dbReference type="Gene3D" id="1.10.1740.10">
    <property type="match status" value="1"/>
</dbReference>
<dbReference type="Proteomes" id="UP000265724">
    <property type="component" value="Unassembled WGS sequence"/>
</dbReference>
<dbReference type="AlphaFoldDB" id="A0A398DG50"/>
<evidence type="ECO:0000256" key="4">
    <source>
        <dbReference type="ARBA" id="ARBA00023125"/>
    </source>
</evidence>
<evidence type="ECO:0000313" key="11">
    <source>
        <dbReference type="Proteomes" id="UP000266042"/>
    </source>
</evidence>
<evidence type="ECO:0000259" key="7">
    <source>
        <dbReference type="Pfam" id="PF08281"/>
    </source>
</evidence>
<dbReference type="GO" id="GO:0006352">
    <property type="term" value="P:DNA-templated transcription initiation"/>
    <property type="evidence" value="ECO:0007669"/>
    <property type="project" value="InterPro"/>
</dbReference>
<dbReference type="GO" id="GO:0016987">
    <property type="term" value="F:sigma factor activity"/>
    <property type="evidence" value="ECO:0007669"/>
    <property type="project" value="UniProtKB-KW"/>
</dbReference>
<dbReference type="Pfam" id="PF04542">
    <property type="entry name" value="Sigma70_r2"/>
    <property type="match status" value="1"/>
</dbReference>
<organism evidence="9 11">
    <name type="scientific">Candidatus Cryosericum hinesii</name>
    <dbReference type="NCBI Taxonomy" id="2290915"/>
    <lineage>
        <taxon>Bacteria</taxon>
        <taxon>Pseudomonadati</taxon>
        <taxon>Caldisericota/Cryosericota group</taxon>
        <taxon>Candidatus Cryosericota</taxon>
        <taxon>Candidatus Cryosericia</taxon>
        <taxon>Candidatus Cryosericales</taxon>
        <taxon>Candidatus Cryosericaceae</taxon>
        <taxon>Candidatus Cryosericum</taxon>
    </lineage>
</organism>
<dbReference type="InterPro" id="IPR013324">
    <property type="entry name" value="RNA_pol_sigma_r3/r4-like"/>
</dbReference>
<dbReference type="GO" id="GO:0003677">
    <property type="term" value="F:DNA binding"/>
    <property type="evidence" value="ECO:0007669"/>
    <property type="project" value="UniProtKB-KW"/>
</dbReference>
<evidence type="ECO:0000256" key="5">
    <source>
        <dbReference type="ARBA" id="ARBA00023163"/>
    </source>
</evidence>
<evidence type="ECO:0000313" key="10">
    <source>
        <dbReference type="Proteomes" id="UP000265724"/>
    </source>
</evidence>
<feature type="domain" description="RNA polymerase sigma factor 70 region 4 type 2" evidence="7">
    <location>
        <begin position="109"/>
        <end position="160"/>
    </location>
</feature>
<keyword evidence="2" id="KW-0805">Transcription regulation</keyword>
<keyword evidence="4" id="KW-0238">DNA-binding</keyword>
<dbReference type="InterPro" id="IPR039425">
    <property type="entry name" value="RNA_pol_sigma-70-like"/>
</dbReference>
<reference evidence="10 11" key="1">
    <citation type="submission" date="2018-09" db="EMBL/GenBank/DDBJ databases">
        <title>Discovery and Ecogenomic Context for Candidatus Cryosericales, a Global Caldiserica Order Active in Thawing Permafrost.</title>
        <authorList>
            <person name="Martinez M.A."/>
            <person name="Woodcroft B.J."/>
            <person name="Ignacio Espinoza J.C."/>
            <person name="Zayed A."/>
            <person name="Singleton C.M."/>
            <person name="Boyd J."/>
            <person name="Li Y.-F."/>
            <person name="Purvine S."/>
            <person name="Maughan H."/>
            <person name="Hodgkins S.B."/>
            <person name="Anderson D."/>
            <person name="Sederholm M."/>
            <person name="Temperton B."/>
            <person name="Saleska S.R."/>
            <person name="Tyson G.W."/>
            <person name="Rich V.I."/>
        </authorList>
    </citation>
    <scope>NUCLEOTIDE SEQUENCE [LARGE SCALE GENOMIC DNA]</scope>
    <source>
        <strain evidence="8 10">SMC2</strain>
        <strain evidence="9 11">SMC3</strain>
    </source>
</reference>
<dbReference type="InterPro" id="IPR036388">
    <property type="entry name" value="WH-like_DNA-bd_sf"/>
</dbReference>
<comment type="caution">
    <text evidence="9">The sequence shown here is derived from an EMBL/GenBank/DDBJ whole genome shotgun (WGS) entry which is preliminary data.</text>
</comment>
<keyword evidence="10" id="KW-1185">Reference proteome</keyword>
<evidence type="ECO:0000259" key="6">
    <source>
        <dbReference type="Pfam" id="PF04542"/>
    </source>
</evidence>
<dbReference type="Pfam" id="PF08281">
    <property type="entry name" value="Sigma70_r4_2"/>
    <property type="match status" value="1"/>
</dbReference>
<keyword evidence="3" id="KW-0731">Sigma factor</keyword>
<dbReference type="InterPro" id="IPR013325">
    <property type="entry name" value="RNA_pol_sigma_r2"/>
</dbReference>
<keyword evidence="5" id="KW-0804">Transcription</keyword>